<dbReference type="OrthoDB" id="1112949at2759"/>
<dbReference type="Proteomes" id="UP000467841">
    <property type="component" value="Unassembled WGS sequence"/>
</dbReference>
<proteinExistence type="predicted"/>
<name>A0A6D2KPK6_9BRAS</name>
<reference evidence="1" key="1">
    <citation type="submission" date="2020-01" db="EMBL/GenBank/DDBJ databases">
        <authorList>
            <person name="Mishra B."/>
        </authorList>
    </citation>
    <scope>NUCLEOTIDE SEQUENCE [LARGE SCALE GENOMIC DNA]</scope>
</reference>
<sequence>MVERDFVYPKWDEDKEDPRVDELINALYGDLGRWRWKPADWNPQGVLVKNPIPPESAKRKRASALEMKCRRGSVLRAYPLLKMASVASRRR</sequence>
<evidence type="ECO:0000313" key="2">
    <source>
        <dbReference type="Proteomes" id="UP000467841"/>
    </source>
</evidence>
<dbReference type="EMBL" id="CACVBM020001551">
    <property type="protein sequence ID" value="CAA7053902.1"/>
    <property type="molecule type" value="Genomic_DNA"/>
</dbReference>
<keyword evidence="2" id="KW-1185">Reference proteome</keyword>
<protein>
    <submittedName>
        <fullName evidence="1">Uncharacterized protein</fullName>
    </submittedName>
</protein>
<dbReference type="AlphaFoldDB" id="A0A6D2KPK6"/>
<gene>
    <name evidence="1" type="ORF">MERR_LOCUS41138</name>
</gene>
<comment type="caution">
    <text evidence="1">The sequence shown here is derived from an EMBL/GenBank/DDBJ whole genome shotgun (WGS) entry which is preliminary data.</text>
</comment>
<accession>A0A6D2KPK6</accession>
<evidence type="ECO:0000313" key="1">
    <source>
        <dbReference type="EMBL" id="CAA7053902.1"/>
    </source>
</evidence>
<organism evidence="1 2">
    <name type="scientific">Microthlaspi erraticum</name>
    <dbReference type="NCBI Taxonomy" id="1685480"/>
    <lineage>
        <taxon>Eukaryota</taxon>
        <taxon>Viridiplantae</taxon>
        <taxon>Streptophyta</taxon>
        <taxon>Embryophyta</taxon>
        <taxon>Tracheophyta</taxon>
        <taxon>Spermatophyta</taxon>
        <taxon>Magnoliopsida</taxon>
        <taxon>eudicotyledons</taxon>
        <taxon>Gunneridae</taxon>
        <taxon>Pentapetalae</taxon>
        <taxon>rosids</taxon>
        <taxon>malvids</taxon>
        <taxon>Brassicales</taxon>
        <taxon>Brassicaceae</taxon>
        <taxon>Coluteocarpeae</taxon>
        <taxon>Microthlaspi</taxon>
    </lineage>
</organism>